<protein>
    <submittedName>
        <fullName evidence="2">Uncharacterized protein</fullName>
    </submittedName>
</protein>
<dbReference type="Proteomes" id="UP000000724">
    <property type="component" value="Contig Pc00c20"/>
</dbReference>
<gene>
    <name evidence="2" type="ORF">Pc20g00580</name>
    <name evidence="2" type="ORF">PCH_Pc20g00580</name>
</gene>
<evidence type="ECO:0000313" key="3">
    <source>
        <dbReference type="Proteomes" id="UP000000724"/>
    </source>
</evidence>
<reference evidence="2 3" key="1">
    <citation type="journal article" date="2008" name="Nat. Biotechnol.">
        <title>Genome sequencing and analysis of the filamentous fungus Penicillium chrysogenum.</title>
        <authorList>
            <person name="van den Berg M.A."/>
            <person name="Albang R."/>
            <person name="Albermann K."/>
            <person name="Badger J.H."/>
            <person name="Daran J.-M."/>
            <person name="Driessen A.J.M."/>
            <person name="Garcia-Estrada C."/>
            <person name="Fedorova N.D."/>
            <person name="Harris D.M."/>
            <person name="Heijne W.H.M."/>
            <person name="Joardar V.S."/>
            <person name="Kiel J.A.K.W."/>
            <person name="Kovalchuk A."/>
            <person name="Martin J.F."/>
            <person name="Nierman W.C."/>
            <person name="Nijland J.G."/>
            <person name="Pronk J.T."/>
            <person name="Roubos J.A."/>
            <person name="van der Klei I.J."/>
            <person name="van Peij N.N.M.E."/>
            <person name="Veenhuis M."/>
            <person name="von Doehren H."/>
            <person name="Wagner C."/>
            <person name="Wortman J.R."/>
            <person name="Bovenberg R.A.L."/>
        </authorList>
    </citation>
    <scope>NUCLEOTIDE SEQUENCE [LARGE SCALE GENOMIC DNA]</scope>
    <source>
        <strain evidence="3">ATCC 28089 / DSM 1075 / NRRL 1951 / Wisconsin 54-1255</strain>
    </source>
</reference>
<dbReference type="VEuPathDB" id="FungiDB:PCH_Pc20g00580"/>
<dbReference type="EMBL" id="AM920435">
    <property type="protein sequence ID" value="CAP85387.1"/>
    <property type="molecule type" value="Genomic_DNA"/>
</dbReference>
<proteinExistence type="predicted"/>
<accession>B6HG05</accession>
<name>B6HG05_PENRW</name>
<organism evidence="2 3">
    <name type="scientific">Penicillium rubens (strain ATCC 28089 / DSM 1075 / NRRL 1951 / Wisconsin 54-1255)</name>
    <name type="common">Penicillium chrysogenum</name>
    <dbReference type="NCBI Taxonomy" id="500485"/>
    <lineage>
        <taxon>Eukaryota</taxon>
        <taxon>Fungi</taxon>
        <taxon>Dikarya</taxon>
        <taxon>Ascomycota</taxon>
        <taxon>Pezizomycotina</taxon>
        <taxon>Eurotiomycetes</taxon>
        <taxon>Eurotiomycetidae</taxon>
        <taxon>Eurotiales</taxon>
        <taxon>Aspergillaceae</taxon>
        <taxon>Penicillium</taxon>
        <taxon>Penicillium chrysogenum species complex</taxon>
    </lineage>
</organism>
<dbReference type="AlphaFoldDB" id="B6HG05"/>
<dbReference type="HOGENOM" id="CLU_1741192_0_0_1"/>
<keyword evidence="3" id="KW-1185">Reference proteome</keyword>
<feature type="region of interest" description="Disordered" evidence="1">
    <location>
        <begin position="84"/>
        <end position="113"/>
    </location>
</feature>
<evidence type="ECO:0000256" key="1">
    <source>
        <dbReference type="SAM" id="MobiDB-lite"/>
    </source>
</evidence>
<evidence type="ECO:0000313" key="2">
    <source>
        <dbReference type="EMBL" id="CAP85387.1"/>
    </source>
</evidence>
<feature type="compositionally biased region" description="Basic and acidic residues" evidence="1">
    <location>
        <begin position="84"/>
        <end position="106"/>
    </location>
</feature>
<sequence>MTPDDLVWEQAEEIFDKWLLQFLQHDVLRPIGAFIITHERGFGGKGGDGIDSRSKVDGDGHQGSIYRGIQMSTLTFHEQFESQEKAKVENSLEKRMDSEPTHDETSHLQQFPEQSLLVYKPRRHMQLKQMKIMRITVSQRPWIIQASRNP</sequence>